<organism evidence="3 4">
    <name type="scientific">Schaalia radingae</name>
    <dbReference type="NCBI Taxonomy" id="131110"/>
    <lineage>
        <taxon>Bacteria</taxon>
        <taxon>Bacillati</taxon>
        <taxon>Actinomycetota</taxon>
        <taxon>Actinomycetes</taxon>
        <taxon>Actinomycetales</taxon>
        <taxon>Actinomycetaceae</taxon>
        <taxon>Schaalia</taxon>
    </lineage>
</organism>
<sequence>MLDTDSLDAFSAAFSVLGALHRVPARDTTARSIQGMLSDWPLPASGASATGIDLLRTSCNEDEYSRWSDQDALYGISARAQIPPYESVHRGTDGLIFGVETLQVRQYYAALGYEAPRLGKEPDDHIGLELDFISKALLVVLDHLEQGDSDQAEDALVLAASFTYTHLLQWAPQMLESAVELARTRWVRGLIELTGGTLEQWKQALEDDGHPLERYVPDETALHEGDLTACQDAQRSGGPVPVKIQPAPSHSASHSWLSDL</sequence>
<dbReference type="InterPro" id="IPR020945">
    <property type="entry name" value="DMSO/NO3_reduct_chaperone"/>
</dbReference>
<dbReference type="Gene3D" id="1.10.3480.10">
    <property type="entry name" value="TorD-like"/>
    <property type="match status" value="1"/>
</dbReference>
<dbReference type="RefSeq" id="WP_092648360.1">
    <property type="nucleotide sequence ID" value="NZ_LT629792.1"/>
</dbReference>
<keyword evidence="1" id="KW-0143">Chaperone</keyword>
<proteinExistence type="predicted"/>
<evidence type="ECO:0000256" key="1">
    <source>
        <dbReference type="ARBA" id="ARBA00023186"/>
    </source>
</evidence>
<evidence type="ECO:0000313" key="3">
    <source>
        <dbReference type="EMBL" id="SDT88984.1"/>
    </source>
</evidence>
<dbReference type="Pfam" id="PF02613">
    <property type="entry name" value="Nitrate_red_del"/>
    <property type="match status" value="1"/>
</dbReference>
<evidence type="ECO:0000256" key="2">
    <source>
        <dbReference type="SAM" id="MobiDB-lite"/>
    </source>
</evidence>
<name>A0ABY0V635_9ACTO</name>
<dbReference type="InterPro" id="IPR036411">
    <property type="entry name" value="TorD-like_sf"/>
</dbReference>
<evidence type="ECO:0000313" key="4">
    <source>
        <dbReference type="Proteomes" id="UP000198976"/>
    </source>
</evidence>
<dbReference type="SUPFAM" id="SSF89155">
    <property type="entry name" value="TorD-like"/>
    <property type="match status" value="1"/>
</dbReference>
<reference evidence="3 4" key="1">
    <citation type="submission" date="2016-10" db="EMBL/GenBank/DDBJ databases">
        <authorList>
            <person name="Varghese N."/>
            <person name="Submissions S."/>
        </authorList>
    </citation>
    <scope>NUCLEOTIDE SEQUENCE [LARGE SCALE GENOMIC DNA]</scope>
    <source>
        <strain evidence="3 4">DSM 9169</strain>
    </source>
</reference>
<dbReference type="InterPro" id="IPR050289">
    <property type="entry name" value="TorD/DmsD_chaperones"/>
</dbReference>
<dbReference type="PANTHER" id="PTHR34227:SF1">
    <property type="entry name" value="DIMETHYL SULFOXIDE REDUCTASE CHAPERONE-RELATED"/>
    <property type="match status" value="1"/>
</dbReference>
<accession>A0ABY0V635</accession>
<feature type="compositionally biased region" description="Polar residues" evidence="2">
    <location>
        <begin position="248"/>
        <end position="260"/>
    </location>
</feature>
<dbReference type="PANTHER" id="PTHR34227">
    <property type="entry name" value="CHAPERONE PROTEIN YCDY"/>
    <property type="match status" value="1"/>
</dbReference>
<gene>
    <name evidence="3" type="ORF">SAMN04489714_0601</name>
</gene>
<keyword evidence="4" id="KW-1185">Reference proteome</keyword>
<protein>
    <submittedName>
        <fullName evidence="3">Chaperone TorD involved in molybdoenzyme TorA maturation</fullName>
    </submittedName>
</protein>
<dbReference type="Proteomes" id="UP000198976">
    <property type="component" value="Chromosome I"/>
</dbReference>
<feature type="region of interest" description="Disordered" evidence="2">
    <location>
        <begin position="232"/>
        <end position="260"/>
    </location>
</feature>
<dbReference type="EMBL" id="LT629792">
    <property type="protein sequence ID" value="SDT88984.1"/>
    <property type="molecule type" value="Genomic_DNA"/>
</dbReference>